<feature type="domain" description="DUF1512" evidence="3">
    <location>
        <begin position="11"/>
        <end position="174"/>
    </location>
</feature>
<feature type="transmembrane region" description="Helical" evidence="2">
    <location>
        <begin position="6"/>
        <end position="24"/>
    </location>
</feature>
<gene>
    <name evidence="5" type="ordered locus">Mfer_0230</name>
</gene>
<keyword evidence="2" id="KW-1133">Transmembrane helix</keyword>
<keyword evidence="2" id="KW-0472">Membrane</keyword>
<name>E3GXK1_METFV</name>
<dbReference type="InterPro" id="IPR056461">
    <property type="entry name" value="DUF1512_C"/>
</dbReference>
<dbReference type="OrthoDB" id="15121at2157"/>
<keyword evidence="6" id="KW-1185">Reference proteome</keyword>
<dbReference type="KEGG" id="mfv:Mfer_0230"/>
<accession>E3GXK1</accession>
<evidence type="ECO:0000256" key="1">
    <source>
        <dbReference type="SAM" id="Coils"/>
    </source>
</evidence>
<dbReference type="PIRSF" id="PIRSF016495">
    <property type="entry name" value="UCP016495"/>
    <property type="match status" value="1"/>
</dbReference>
<evidence type="ECO:0000259" key="3">
    <source>
        <dbReference type="Pfam" id="PF07431"/>
    </source>
</evidence>
<dbReference type="InterPro" id="IPR056460">
    <property type="entry name" value="DUF1512_N"/>
</dbReference>
<reference evidence="5 6" key="1">
    <citation type="journal article" date="2010" name="Stand. Genomic Sci.">
        <title>Complete genome sequence of Methanothermus fervidus type strain (V24S).</title>
        <authorList>
            <person name="Anderson I."/>
            <person name="Djao O.D."/>
            <person name="Misra M."/>
            <person name="Chertkov O."/>
            <person name="Nolan M."/>
            <person name="Lucas S."/>
            <person name="Lapidus A."/>
            <person name="Del Rio T.G."/>
            <person name="Tice H."/>
            <person name="Cheng J.F."/>
            <person name="Tapia R."/>
            <person name="Han C."/>
            <person name="Goodwin L."/>
            <person name="Pitluck S."/>
            <person name="Liolios K."/>
            <person name="Ivanova N."/>
            <person name="Mavromatis K."/>
            <person name="Mikhailova N."/>
            <person name="Pati A."/>
            <person name="Brambilla E."/>
            <person name="Chen A."/>
            <person name="Palaniappan K."/>
            <person name="Land M."/>
            <person name="Hauser L."/>
            <person name="Chang Y.J."/>
            <person name="Jeffries C.D."/>
            <person name="Sikorski J."/>
            <person name="Spring S."/>
            <person name="Rohde M."/>
            <person name="Eichinger K."/>
            <person name="Huber H."/>
            <person name="Wirth R."/>
            <person name="Goker M."/>
            <person name="Detter J.C."/>
            <person name="Woyke T."/>
            <person name="Bristow J."/>
            <person name="Eisen J.A."/>
            <person name="Markowitz V."/>
            <person name="Hugenholtz P."/>
            <person name="Klenk H.P."/>
            <person name="Kyrpides N.C."/>
        </authorList>
    </citation>
    <scope>NUCLEOTIDE SEQUENCE [LARGE SCALE GENOMIC DNA]</scope>
    <source>
        <strain evidence="6">ATCC 43054 / DSM 2088 / JCM 10308 / V24 S</strain>
    </source>
</reference>
<dbReference type="InterPro" id="IPR009995">
    <property type="entry name" value="DUF1512"/>
</dbReference>
<evidence type="ECO:0000313" key="6">
    <source>
        <dbReference type="Proteomes" id="UP000002315"/>
    </source>
</evidence>
<evidence type="ECO:0000259" key="4">
    <source>
        <dbReference type="Pfam" id="PF23542"/>
    </source>
</evidence>
<sequence>MLFGDNTTGLILLLIFLIIFPMVMNQMLLRNVSRYVEEMEKKVEEAEKLIIKMCKRKHSKELKKFLEFFVAKPSRLDPHGIVKRFEKILNMSEKRFKEVADKVLEDLDEEKKSNFIMALKSTLSLKSTAKIIRHNLELAKKTKNFQILIALQMNLNLIRRFFEAQFEGVKAFSKGLPVGDSAGVVVAGALMDGNDDLKEMGDMVYTKKSIDGRNVIIVRSKGPGARIGRVGRVVTRLIDKNNIDHLIMIDAAVKLEGEKTGSVAEGVGVVVGGTGVEKWLIENKITEKDIDVSSVIIKMSLEEAVSQMNKKILEGCKKAIKIVNKMIERYEKDSNILVVGVGNSSGIPNVVEDLSKIKIKEEVKNGNTK</sequence>
<evidence type="ECO:0000313" key="5">
    <source>
        <dbReference type="EMBL" id="ADP77033.1"/>
    </source>
</evidence>
<dbReference type="Pfam" id="PF23542">
    <property type="entry name" value="DUF1512_C"/>
    <property type="match status" value="1"/>
</dbReference>
<dbReference type="Pfam" id="PF07431">
    <property type="entry name" value="DUF1512"/>
    <property type="match status" value="1"/>
</dbReference>
<keyword evidence="2" id="KW-0812">Transmembrane</keyword>
<dbReference type="AlphaFoldDB" id="E3GXK1"/>
<proteinExistence type="predicted"/>
<feature type="coiled-coil region" evidence="1">
    <location>
        <begin position="29"/>
        <end position="56"/>
    </location>
</feature>
<organism evidence="5 6">
    <name type="scientific">Methanothermus fervidus (strain ATCC 43054 / DSM 2088 / JCM 10308 / V24 S)</name>
    <dbReference type="NCBI Taxonomy" id="523846"/>
    <lineage>
        <taxon>Archaea</taxon>
        <taxon>Methanobacteriati</taxon>
        <taxon>Methanobacteriota</taxon>
        <taxon>Methanomada group</taxon>
        <taxon>Methanobacteria</taxon>
        <taxon>Methanobacteriales</taxon>
        <taxon>Methanothermaceae</taxon>
        <taxon>Methanothermus</taxon>
    </lineage>
</organism>
<evidence type="ECO:0000256" key="2">
    <source>
        <dbReference type="SAM" id="Phobius"/>
    </source>
</evidence>
<keyword evidence="1" id="KW-0175">Coiled coil</keyword>
<evidence type="ECO:0008006" key="7">
    <source>
        <dbReference type="Google" id="ProtNLM"/>
    </source>
</evidence>
<dbReference type="HOGENOM" id="CLU_062565_0_0_2"/>
<dbReference type="EMBL" id="CP002278">
    <property type="protein sequence ID" value="ADP77033.1"/>
    <property type="molecule type" value="Genomic_DNA"/>
</dbReference>
<dbReference type="Proteomes" id="UP000002315">
    <property type="component" value="Chromosome"/>
</dbReference>
<feature type="domain" description="DUF1512" evidence="4">
    <location>
        <begin position="178"/>
        <end position="348"/>
    </location>
</feature>
<dbReference type="STRING" id="523846.Mfer_0230"/>
<protein>
    <recommendedName>
        <fullName evidence="7">DUF1512 domain-containing protein</fullName>
    </recommendedName>
</protein>